<reference evidence="2" key="1">
    <citation type="submission" date="2018-05" db="EMBL/GenBank/DDBJ databases">
        <authorList>
            <person name="Lanie J.A."/>
            <person name="Ng W.-L."/>
            <person name="Kazmierczak K.M."/>
            <person name="Andrzejewski T.M."/>
            <person name="Davidsen T.M."/>
            <person name="Wayne K.J."/>
            <person name="Tettelin H."/>
            <person name="Glass J.I."/>
            <person name="Rusch D."/>
            <person name="Podicherti R."/>
            <person name="Tsui H.-C.T."/>
            <person name="Winkler M.E."/>
        </authorList>
    </citation>
    <scope>NUCLEOTIDE SEQUENCE</scope>
</reference>
<organism evidence="2">
    <name type="scientific">marine metagenome</name>
    <dbReference type="NCBI Taxonomy" id="408172"/>
    <lineage>
        <taxon>unclassified sequences</taxon>
        <taxon>metagenomes</taxon>
        <taxon>ecological metagenomes</taxon>
    </lineage>
</organism>
<name>A0A382G6W6_9ZZZZ</name>
<feature type="compositionally biased region" description="Basic and acidic residues" evidence="1">
    <location>
        <begin position="319"/>
        <end position="329"/>
    </location>
</feature>
<dbReference type="EMBL" id="UINC01053903">
    <property type="protein sequence ID" value="SVB70988.1"/>
    <property type="molecule type" value="Genomic_DNA"/>
</dbReference>
<feature type="region of interest" description="Disordered" evidence="1">
    <location>
        <begin position="1"/>
        <end position="32"/>
    </location>
</feature>
<evidence type="ECO:0000256" key="1">
    <source>
        <dbReference type="SAM" id="MobiDB-lite"/>
    </source>
</evidence>
<feature type="region of interest" description="Disordered" evidence="1">
    <location>
        <begin position="284"/>
        <end position="329"/>
    </location>
</feature>
<dbReference type="AlphaFoldDB" id="A0A382G6W6"/>
<sequence length="329" mass="37672">MDAIQKDVSGELDKELESVEEGLESKQKLSEHESEIERIASIREENLETENEEQVVVEERENPLTMSDNEWYVSTKVNGEEVDVPWNEIVAQYQKNSSADKRLKEASSRQKELEDYERKLSAYRAQLEAQAKTQPSKPDADESPSVTDANTDALYGQYHDALFQGDETTASKLLKKIRGAEKPSQDIDIAGIIDRTKAEMRQEEKKARQEQYEKKRVDAVQMFHTEYSDIAGDPSLLAVADAHSAELYNKEPTRDPWEIMQECGEYAREWLMIYVDELSGSKDIERKERKQGLDEVNPRNVRASIGEDEAQQSYSDIIAEMRADRGQRA</sequence>
<feature type="region of interest" description="Disordered" evidence="1">
    <location>
        <begin position="95"/>
        <end position="150"/>
    </location>
</feature>
<accession>A0A382G6W6</accession>
<evidence type="ECO:0000313" key="2">
    <source>
        <dbReference type="EMBL" id="SVB70988.1"/>
    </source>
</evidence>
<feature type="compositionally biased region" description="Basic and acidic residues" evidence="1">
    <location>
        <begin position="284"/>
        <end position="297"/>
    </location>
</feature>
<protein>
    <submittedName>
        <fullName evidence="2">Uncharacterized protein</fullName>
    </submittedName>
</protein>
<proteinExistence type="predicted"/>
<feature type="compositionally biased region" description="Basic and acidic residues" evidence="1">
    <location>
        <begin position="98"/>
        <end position="120"/>
    </location>
</feature>
<gene>
    <name evidence="2" type="ORF">METZ01_LOCUS223842</name>
</gene>